<accession>A0A4Q9MLH8</accession>
<name>A0A4Q9MLH8_9APHY</name>
<dbReference type="Proteomes" id="UP000292957">
    <property type="component" value="Unassembled WGS sequence"/>
</dbReference>
<proteinExistence type="predicted"/>
<sequence>MCRCVGGGERKAGGEEGIRDVTVQDVNKVVLSPSKGVVLKAQGLSAGRVSSSGPVFKRTRSLMKRTDRTLTQQVAIWSRSREKRCPRSPSMYGILPIVSRASQQLTPWPRQHIRRTPTIQRVHVFANQYMQPKRGQSSQWTPAFAQISCPTGVHEPQLAHGAVPMCVSCKKCAKKVASDCCDH</sequence>
<reference evidence="1" key="1">
    <citation type="submission" date="2019-01" db="EMBL/GenBank/DDBJ databases">
        <title>Draft genome sequences of three monokaryotic isolates of the white-rot basidiomycete fungus Dichomitus squalens.</title>
        <authorList>
            <consortium name="DOE Joint Genome Institute"/>
            <person name="Lopez S.C."/>
            <person name="Andreopoulos B."/>
            <person name="Pangilinan J."/>
            <person name="Lipzen A."/>
            <person name="Riley R."/>
            <person name="Ahrendt S."/>
            <person name="Ng V."/>
            <person name="Barry K."/>
            <person name="Daum C."/>
            <person name="Grigoriev I.V."/>
            <person name="Hilden K.S."/>
            <person name="Makela M.R."/>
            <person name="de Vries R.P."/>
        </authorList>
    </citation>
    <scope>NUCLEOTIDE SEQUENCE [LARGE SCALE GENOMIC DNA]</scope>
    <source>
        <strain evidence="1">OM18370.1</strain>
    </source>
</reference>
<protein>
    <submittedName>
        <fullName evidence="1">Uncharacterized protein</fullName>
    </submittedName>
</protein>
<organism evidence="1">
    <name type="scientific">Dichomitus squalens</name>
    <dbReference type="NCBI Taxonomy" id="114155"/>
    <lineage>
        <taxon>Eukaryota</taxon>
        <taxon>Fungi</taxon>
        <taxon>Dikarya</taxon>
        <taxon>Basidiomycota</taxon>
        <taxon>Agaricomycotina</taxon>
        <taxon>Agaricomycetes</taxon>
        <taxon>Polyporales</taxon>
        <taxon>Polyporaceae</taxon>
        <taxon>Dichomitus</taxon>
    </lineage>
</organism>
<dbReference type="EMBL" id="ML143440">
    <property type="protein sequence ID" value="TBU26846.1"/>
    <property type="molecule type" value="Genomic_DNA"/>
</dbReference>
<evidence type="ECO:0000313" key="1">
    <source>
        <dbReference type="EMBL" id="TBU26846.1"/>
    </source>
</evidence>
<gene>
    <name evidence="1" type="ORF">BD311DRAFT_761707</name>
</gene>
<dbReference type="AlphaFoldDB" id="A0A4Q9MLH8"/>